<dbReference type="Pfam" id="PF01053">
    <property type="entry name" value="Cys_Met_Meta_PP"/>
    <property type="match status" value="1"/>
</dbReference>
<dbReference type="PANTHER" id="PTHR11808">
    <property type="entry name" value="TRANS-SULFURATION ENZYME FAMILY MEMBER"/>
    <property type="match status" value="1"/>
</dbReference>
<dbReference type="Gene3D" id="3.90.1150.10">
    <property type="entry name" value="Aspartate Aminotransferase, domain 1"/>
    <property type="match status" value="1"/>
</dbReference>
<comment type="similarity">
    <text evidence="3 9">Belongs to the trans-sulfuration enzymes family.</text>
</comment>
<dbReference type="InterPro" id="IPR015424">
    <property type="entry name" value="PyrdxlP-dep_Trfase"/>
</dbReference>
<sequence>MTTNGFHNHNSSPSFDDFLENDFSFSTTAIHFNQEPEQWLSNAVVPPICLASTYKQEAIADKRGFEYGKLGLYGRLGNPTRQCLEKVLAALEQAKYGFAFASGMAAVLSVVHILKAGDHVIVMDDIYSGTIVYFKKVASKFGLSIEFIDGTNLDNIQHAIKENTKMIWLETPSNPTLKLIDIKGVSKIAKNLPDCITVVDNTFLSPYFQRPLTLGADIVIHSCTKYLNGHSDVIMGAACTNNEKLAETLRFLQGSIGAIPSPFDCYLVLRSLKTLEVRMKKHMENGLKIAKFLETHPYVEKVLHPGLPSHPQHELAKKQCYGHSGMVSFYIKGHNLKTSKKFFKHLNIFALAFSLGGFESLAEFPSVMTHGSLSEEVRERLGITDGLIRLSCGLEDPSDLISDLDQALREAFKL</sequence>
<comment type="caution">
    <text evidence="10">The sequence shown here is derived from an EMBL/GenBank/DDBJ whole genome shotgun (WGS) entry which is preliminary data.</text>
</comment>
<dbReference type="AlphaFoldDB" id="A0A5N5TK03"/>
<keyword evidence="10" id="KW-0456">Lyase</keyword>
<evidence type="ECO:0000256" key="6">
    <source>
        <dbReference type="ARBA" id="ARBA00023192"/>
    </source>
</evidence>
<evidence type="ECO:0000256" key="1">
    <source>
        <dbReference type="ARBA" id="ARBA00001933"/>
    </source>
</evidence>
<comment type="pathway">
    <text evidence="2">Amino-acid biosynthesis; L-cysteine biosynthesis; L-cysteine from L-homocysteine and L-serine: step 2/2.</text>
</comment>
<keyword evidence="6" id="KW-0028">Amino-acid biosynthesis</keyword>
<accession>A0A5N5TK03</accession>
<dbReference type="EC" id="4.4.1.1" evidence="4"/>
<evidence type="ECO:0000313" key="10">
    <source>
        <dbReference type="EMBL" id="KAB7506495.1"/>
    </source>
</evidence>
<dbReference type="Proteomes" id="UP000326759">
    <property type="component" value="Unassembled WGS sequence"/>
</dbReference>
<dbReference type="PANTHER" id="PTHR11808:SF15">
    <property type="entry name" value="CYSTATHIONINE GAMMA-LYASE"/>
    <property type="match status" value="1"/>
</dbReference>
<dbReference type="EMBL" id="SEYY01000779">
    <property type="protein sequence ID" value="KAB7506495.1"/>
    <property type="molecule type" value="Genomic_DNA"/>
</dbReference>
<dbReference type="InterPro" id="IPR054542">
    <property type="entry name" value="Cys_met_metab_PP"/>
</dbReference>
<keyword evidence="11" id="KW-1185">Reference proteome</keyword>
<evidence type="ECO:0000256" key="4">
    <source>
        <dbReference type="ARBA" id="ARBA00012085"/>
    </source>
</evidence>
<evidence type="ECO:0000256" key="3">
    <source>
        <dbReference type="ARBA" id="ARBA00009077"/>
    </source>
</evidence>
<dbReference type="PROSITE" id="PS00868">
    <property type="entry name" value="CYS_MET_METAB_PP"/>
    <property type="match status" value="1"/>
</dbReference>
<organism evidence="10 11">
    <name type="scientific">Armadillidium nasatum</name>
    <dbReference type="NCBI Taxonomy" id="96803"/>
    <lineage>
        <taxon>Eukaryota</taxon>
        <taxon>Metazoa</taxon>
        <taxon>Ecdysozoa</taxon>
        <taxon>Arthropoda</taxon>
        <taxon>Crustacea</taxon>
        <taxon>Multicrustacea</taxon>
        <taxon>Malacostraca</taxon>
        <taxon>Eumalacostraca</taxon>
        <taxon>Peracarida</taxon>
        <taxon>Isopoda</taxon>
        <taxon>Oniscidea</taxon>
        <taxon>Crinocheta</taxon>
        <taxon>Armadillidiidae</taxon>
        <taxon>Armadillidium</taxon>
    </lineage>
</organism>
<dbReference type="InterPro" id="IPR015421">
    <property type="entry name" value="PyrdxlP-dep_Trfase_major"/>
</dbReference>
<reference evidence="10 11" key="1">
    <citation type="journal article" date="2019" name="PLoS Biol.">
        <title>Sex chromosomes control vertical transmission of feminizing Wolbachia symbionts in an isopod.</title>
        <authorList>
            <person name="Becking T."/>
            <person name="Chebbi M.A."/>
            <person name="Giraud I."/>
            <person name="Moumen B."/>
            <person name="Laverre T."/>
            <person name="Caubet Y."/>
            <person name="Peccoud J."/>
            <person name="Gilbert C."/>
            <person name="Cordaux R."/>
        </authorList>
    </citation>
    <scope>NUCLEOTIDE SEQUENCE [LARGE SCALE GENOMIC DNA]</scope>
    <source>
        <strain evidence="10">ANa2</strain>
        <tissue evidence="10">Whole body excluding digestive tract and cuticle</tissue>
    </source>
</reference>
<dbReference type="InterPro" id="IPR015422">
    <property type="entry name" value="PyrdxlP-dep_Trfase_small"/>
</dbReference>
<dbReference type="OrthoDB" id="3512640at2759"/>
<keyword evidence="6" id="KW-0198">Cysteine biosynthesis</keyword>
<evidence type="ECO:0000313" key="11">
    <source>
        <dbReference type="Proteomes" id="UP000326759"/>
    </source>
</evidence>
<protein>
    <recommendedName>
        <fullName evidence="4">cystathionine gamma-lyase</fullName>
        <ecNumber evidence="4">4.4.1.1</ecNumber>
    </recommendedName>
    <alternativeName>
        <fullName evidence="7">Gamma-cystathionase</fullName>
    </alternativeName>
</protein>
<dbReference type="UniPathway" id="UPA00136">
    <property type="reaction ID" value="UER00202"/>
</dbReference>
<evidence type="ECO:0000256" key="7">
    <source>
        <dbReference type="ARBA" id="ARBA00029853"/>
    </source>
</evidence>
<dbReference type="Gene3D" id="3.40.640.10">
    <property type="entry name" value="Type I PLP-dependent aspartate aminotransferase-like (Major domain)"/>
    <property type="match status" value="1"/>
</dbReference>
<dbReference type="InterPro" id="IPR000277">
    <property type="entry name" value="Cys/Met-Metab_PyrdxlP-dep_enz"/>
</dbReference>
<dbReference type="FunFam" id="3.40.640.10:FF:000009">
    <property type="entry name" value="Cystathionine gamma-synthase homolog"/>
    <property type="match status" value="1"/>
</dbReference>
<feature type="modified residue" description="N6-(pyridoxal phosphate)lysine" evidence="8">
    <location>
        <position position="225"/>
    </location>
</feature>
<dbReference type="GO" id="GO:0004123">
    <property type="term" value="F:cystathionine gamma-lyase activity"/>
    <property type="evidence" value="ECO:0007669"/>
    <property type="project" value="TreeGrafter"/>
</dbReference>
<dbReference type="GO" id="GO:0005737">
    <property type="term" value="C:cytoplasm"/>
    <property type="evidence" value="ECO:0007669"/>
    <property type="project" value="TreeGrafter"/>
</dbReference>
<comment type="cofactor">
    <cofactor evidence="1 9">
        <name>pyridoxal 5'-phosphate</name>
        <dbReference type="ChEBI" id="CHEBI:597326"/>
    </cofactor>
</comment>
<proteinExistence type="inferred from homology"/>
<evidence type="ECO:0000256" key="8">
    <source>
        <dbReference type="PIRSR" id="PIRSR001434-2"/>
    </source>
</evidence>
<dbReference type="CDD" id="cd00614">
    <property type="entry name" value="CGS_like"/>
    <property type="match status" value="1"/>
</dbReference>
<name>A0A5N5TK03_9CRUS</name>
<dbReference type="FunFam" id="3.90.1150.10:FF:000008">
    <property type="entry name" value="Cystathionine gamma-synthase"/>
    <property type="match status" value="1"/>
</dbReference>
<evidence type="ECO:0000256" key="9">
    <source>
        <dbReference type="RuleBase" id="RU362118"/>
    </source>
</evidence>
<evidence type="ECO:0000256" key="2">
    <source>
        <dbReference type="ARBA" id="ARBA00005038"/>
    </source>
</evidence>
<gene>
    <name evidence="10" type="primary">Cth</name>
    <name evidence="10" type="ORF">Anas_05016</name>
</gene>
<dbReference type="GO" id="GO:0030170">
    <property type="term" value="F:pyridoxal phosphate binding"/>
    <property type="evidence" value="ECO:0007669"/>
    <property type="project" value="InterPro"/>
</dbReference>
<dbReference type="PIRSF" id="PIRSF001434">
    <property type="entry name" value="CGS"/>
    <property type="match status" value="1"/>
</dbReference>
<keyword evidence="5 8" id="KW-0663">Pyridoxal phosphate</keyword>
<dbReference type="GO" id="GO:0019346">
    <property type="term" value="P:transsulfuration"/>
    <property type="evidence" value="ECO:0007669"/>
    <property type="project" value="InterPro"/>
</dbReference>
<evidence type="ECO:0000256" key="5">
    <source>
        <dbReference type="ARBA" id="ARBA00022898"/>
    </source>
</evidence>
<dbReference type="GO" id="GO:0019343">
    <property type="term" value="P:cysteine biosynthetic process via cystathionine"/>
    <property type="evidence" value="ECO:0007669"/>
    <property type="project" value="TreeGrafter"/>
</dbReference>
<dbReference type="SUPFAM" id="SSF53383">
    <property type="entry name" value="PLP-dependent transferases"/>
    <property type="match status" value="1"/>
</dbReference>